<gene>
    <name evidence="2" type="ORF">SAMN05192529_10196</name>
</gene>
<proteinExistence type="predicted"/>
<dbReference type="SUPFAM" id="SSF53167">
    <property type="entry name" value="Purine and uridine phosphorylases"/>
    <property type="match status" value="1"/>
</dbReference>
<dbReference type="Gene3D" id="3.40.50.1580">
    <property type="entry name" value="Nucleoside phosphorylase domain"/>
    <property type="match status" value="1"/>
</dbReference>
<organism evidence="2 3">
    <name type="scientific">Arachidicoccus rhizosphaerae</name>
    <dbReference type="NCBI Taxonomy" id="551991"/>
    <lineage>
        <taxon>Bacteria</taxon>
        <taxon>Pseudomonadati</taxon>
        <taxon>Bacteroidota</taxon>
        <taxon>Chitinophagia</taxon>
        <taxon>Chitinophagales</taxon>
        <taxon>Chitinophagaceae</taxon>
        <taxon>Arachidicoccus</taxon>
    </lineage>
</organism>
<dbReference type="InterPro" id="IPR035994">
    <property type="entry name" value="Nucleoside_phosphorylase_sf"/>
</dbReference>
<sequence>MNISICAATAMELSLFKQQATTAMNNPGRHRLRFVVTGIGMLQSSFFIQQHLKEADVDFILQIGIAGCFNSSVALSSVWMVDREYLGSLGVVENREQAGLSENATENWQDIFDLGLQVPDIAPFTDKALINRHIQQMAPLSNGEIGLATGVTVDEITTSPERMRTLFTRYGRPDYPERPLLESMEGASLHFNALQYNTPFVQLRAVSNYTGQRDKAFWDIAGAVKAVTAAGLDLICRL</sequence>
<dbReference type="InterPro" id="IPR000845">
    <property type="entry name" value="Nucleoside_phosphorylase_d"/>
</dbReference>
<evidence type="ECO:0000313" key="2">
    <source>
        <dbReference type="EMBL" id="SDZ73883.1"/>
    </source>
</evidence>
<dbReference type="AlphaFoldDB" id="A0A1H3VGF9"/>
<evidence type="ECO:0000259" key="1">
    <source>
        <dbReference type="Pfam" id="PF01048"/>
    </source>
</evidence>
<name>A0A1H3VGF9_9BACT</name>
<reference evidence="2 3" key="1">
    <citation type="submission" date="2016-10" db="EMBL/GenBank/DDBJ databases">
        <authorList>
            <person name="de Groot N.N."/>
        </authorList>
    </citation>
    <scope>NUCLEOTIDE SEQUENCE [LARGE SCALE GENOMIC DNA]</scope>
    <source>
        <strain evidence="2 3">Vu-144</strain>
    </source>
</reference>
<feature type="domain" description="Nucleoside phosphorylase" evidence="1">
    <location>
        <begin position="28"/>
        <end position="219"/>
    </location>
</feature>
<dbReference type="GO" id="GO:0009116">
    <property type="term" value="P:nucleoside metabolic process"/>
    <property type="evidence" value="ECO:0007669"/>
    <property type="project" value="InterPro"/>
</dbReference>
<dbReference type="STRING" id="551991.SAMN05192529_10196"/>
<dbReference type="EMBL" id="FNQY01000001">
    <property type="protein sequence ID" value="SDZ73883.1"/>
    <property type="molecule type" value="Genomic_DNA"/>
</dbReference>
<dbReference type="Proteomes" id="UP000199041">
    <property type="component" value="Unassembled WGS sequence"/>
</dbReference>
<accession>A0A1H3VGF9</accession>
<dbReference type="OrthoDB" id="9788270at2"/>
<keyword evidence="2" id="KW-0378">Hydrolase</keyword>
<evidence type="ECO:0000313" key="3">
    <source>
        <dbReference type="Proteomes" id="UP000199041"/>
    </source>
</evidence>
<dbReference type="Pfam" id="PF01048">
    <property type="entry name" value="PNP_UDP_1"/>
    <property type="match status" value="1"/>
</dbReference>
<protein>
    <submittedName>
        <fullName evidence="2">Futalosine hydrolase</fullName>
    </submittedName>
</protein>
<dbReference type="GO" id="GO:0016787">
    <property type="term" value="F:hydrolase activity"/>
    <property type="evidence" value="ECO:0007669"/>
    <property type="project" value="UniProtKB-KW"/>
</dbReference>
<dbReference type="RefSeq" id="WP_139188058.1">
    <property type="nucleotide sequence ID" value="NZ_FNQY01000001.1"/>
</dbReference>
<keyword evidence="3" id="KW-1185">Reference proteome</keyword>